<keyword evidence="4 5" id="KW-0456">Lyase</keyword>
<evidence type="ECO:0000256" key="2">
    <source>
        <dbReference type="ARBA" id="ARBA00009533"/>
    </source>
</evidence>
<dbReference type="PANTHER" id="PTHR11999">
    <property type="entry name" value="GROUP II PYRIDOXAL-5-PHOSPHATE DECARBOXYLASE"/>
    <property type="match status" value="1"/>
</dbReference>
<evidence type="ECO:0000256" key="5">
    <source>
        <dbReference type="RuleBase" id="RU000382"/>
    </source>
</evidence>
<sequence length="531" mass="57068">MENGSEDGFLERAYSRIRQAASVSATSPARILPRPEAISAARASLPDPNDPDYLKGRGGEATLDHVLQTLAPAFNGQNLSGRYWGFVTGSTLPIAEMADNVVSAYDQNVHVHLPEQSISTEVEDAALSMLLRLLHLGGPSAWEGRTFTTGATASNILGLACGREAVLSARLPPGSESVGELGLLRACALAHVEEIQVLTSMGHSSISKAASIVGLGRASVKDLPYSDEEPWRLDLDAVEGELRRGRVANIISVSAGEVNTGRFATAGFEEMKRLRELADRYGAWIHVDGGSFCDIAMTVRQVANVTLLAFGFFARILPEISEFARLRSMTTGLELADSITLDGHKSLNVPYDSGVFFTRKASSLTSVCKNPNAAYLSGGASCEIQNPSNVGLENSRRFRALPVYAALVSEGRDGLAAMVARMVRLARAIARVVRDSEHYALLAGGDHGEEEIELEDVSVVVLFRAKDDDLNEVLVDRIQRTGEWYASGTKWKGQTACRIAVASWRADVEEDARLVERGLAAIAAEHFASAG</sequence>
<dbReference type="InterPro" id="IPR015422">
    <property type="entry name" value="PyrdxlP-dep_Trfase_small"/>
</dbReference>
<organism evidence="6 7">
    <name type="scientific">Monosporascus cannonballus</name>
    <dbReference type="NCBI Taxonomy" id="155416"/>
    <lineage>
        <taxon>Eukaryota</taxon>
        <taxon>Fungi</taxon>
        <taxon>Dikarya</taxon>
        <taxon>Ascomycota</taxon>
        <taxon>Pezizomycotina</taxon>
        <taxon>Sordariomycetes</taxon>
        <taxon>Xylariomycetidae</taxon>
        <taxon>Xylariales</taxon>
        <taxon>Xylariales incertae sedis</taxon>
        <taxon>Monosporascus</taxon>
    </lineage>
</organism>
<dbReference type="Pfam" id="PF00282">
    <property type="entry name" value="Pyridoxal_deC"/>
    <property type="match status" value="1"/>
</dbReference>
<comment type="similarity">
    <text evidence="2 5">Belongs to the group II decarboxylase family.</text>
</comment>
<dbReference type="Gene3D" id="3.90.1150.10">
    <property type="entry name" value="Aspartate Aminotransferase, domain 1"/>
    <property type="match status" value="1"/>
</dbReference>
<dbReference type="PANTHER" id="PTHR11999:SF165">
    <property type="entry name" value="DECARBOXYLASE, PUTATIVE (AFU_ORTHOLOGUE AFUA_2G04980)-RELATED"/>
    <property type="match status" value="1"/>
</dbReference>
<protein>
    <submittedName>
        <fullName evidence="6">Uncharacterized protein</fullName>
    </submittedName>
</protein>
<keyword evidence="3 5" id="KW-0663">Pyridoxal phosphate</keyword>
<evidence type="ECO:0000313" key="7">
    <source>
        <dbReference type="Proteomes" id="UP000294003"/>
    </source>
</evidence>
<dbReference type="Gene3D" id="3.40.640.10">
    <property type="entry name" value="Type I PLP-dependent aspartate aminotransferase-like (Major domain)"/>
    <property type="match status" value="1"/>
</dbReference>
<dbReference type="Proteomes" id="UP000294003">
    <property type="component" value="Unassembled WGS sequence"/>
</dbReference>
<reference evidence="6 7" key="1">
    <citation type="submission" date="2018-06" db="EMBL/GenBank/DDBJ databases">
        <title>Complete Genomes of Monosporascus.</title>
        <authorList>
            <person name="Robinson A.J."/>
            <person name="Natvig D.O."/>
        </authorList>
    </citation>
    <scope>NUCLEOTIDE SEQUENCE [LARGE SCALE GENOMIC DNA]</scope>
    <source>
        <strain evidence="6 7">CBS 609.92</strain>
    </source>
</reference>
<keyword evidence="7" id="KW-1185">Reference proteome</keyword>
<proteinExistence type="inferred from homology"/>
<gene>
    <name evidence="6" type="ORF">DL762_010251</name>
</gene>
<evidence type="ECO:0000313" key="6">
    <source>
        <dbReference type="EMBL" id="RYO74973.1"/>
    </source>
</evidence>
<comment type="caution">
    <text evidence="6">The sequence shown here is derived from an EMBL/GenBank/DDBJ whole genome shotgun (WGS) entry which is preliminary data.</text>
</comment>
<dbReference type="SUPFAM" id="SSF53383">
    <property type="entry name" value="PLP-dependent transferases"/>
    <property type="match status" value="1"/>
</dbReference>
<dbReference type="InterPro" id="IPR010977">
    <property type="entry name" value="Aromatic_deC"/>
</dbReference>
<accession>A0ABY0GR32</accession>
<dbReference type="EMBL" id="QJNS01000712">
    <property type="protein sequence ID" value="RYO74973.1"/>
    <property type="molecule type" value="Genomic_DNA"/>
</dbReference>
<evidence type="ECO:0000256" key="1">
    <source>
        <dbReference type="ARBA" id="ARBA00001933"/>
    </source>
</evidence>
<dbReference type="InterPro" id="IPR002129">
    <property type="entry name" value="PyrdxlP-dep_de-COase"/>
</dbReference>
<evidence type="ECO:0000256" key="3">
    <source>
        <dbReference type="ARBA" id="ARBA00022898"/>
    </source>
</evidence>
<comment type="cofactor">
    <cofactor evidence="1 5">
        <name>pyridoxal 5'-phosphate</name>
        <dbReference type="ChEBI" id="CHEBI:597326"/>
    </cofactor>
</comment>
<evidence type="ECO:0000256" key="4">
    <source>
        <dbReference type="ARBA" id="ARBA00023239"/>
    </source>
</evidence>
<dbReference type="InterPro" id="IPR015424">
    <property type="entry name" value="PyrdxlP-dep_Trfase"/>
</dbReference>
<dbReference type="InterPro" id="IPR015421">
    <property type="entry name" value="PyrdxlP-dep_Trfase_major"/>
</dbReference>
<name>A0ABY0GR32_9PEZI</name>